<dbReference type="EMBL" id="JAAMPC010000004">
    <property type="protein sequence ID" value="KAG2314911.1"/>
    <property type="molecule type" value="Genomic_DNA"/>
</dbReference>
<reference evidence="1 2" key="1">
    <citation type="submission" date="2020-02" db="EMBL/GenBank/DDBJ databases">
        <authorList>
            <person name="Ma Q."/>
            <person name="Huang Y."/>
            <person name="Song X."/>
            <person name="Pei D."/>
        </authorList>
    </citation>
    <scope>NUCLEOTIDE SEQUENCE [LARGE SCALE GENOMIC DNA]</scope>
    <source>
        <strain evidence="1">Sxm20200214</strain>
        <tissue evidence="1">Leaf</tissue>
    </source>
</reference>
<organism evidence="1 2">
    <name type="scientific">Brassica carinata</name>
    <name type="common">Ethiopian mustard</name>
    <name type="synonym">Abyssinian cabbage</name>
    <dbReference type="NCBI Taxonomy" id="52824"/>
    <lineage>
        <taxon>Eukaryota</taxon>
        <taxon>Viridiplantae</taxon>
        <taxon>Streptophyta</taxon>
        <taxon>Embryophyta</taxon>
        <taxon>Tracheophyta</taxon>
        <taxon>Spermatophyta</taxon>
        <taxon>Magnoliopsida</taxon>
        <taxon>eudicotyledons</taxon>
        <taxon>Gunneridae</taxon>
        <taxon>Pentapetalae</taxon>
        <taxon>rosids</taxon>
        <taxon>malvids</taxon>
        <taxon>Brassicales</taxon>
        <taxon>Brassicaceae</taxon>
        <taxon>Brassiceae</taxon>
        <taxon>Brassica</taxon>
    </lineage>
</organism>
<name>A0A8X7VP01_BRACI</name>
<comment type="caution">
    <text evidence="1">The sequence shown here is derived from an EMBL/GenBank/DDBJ whole genome shotgun (WGS) entry which is preliminary data.</text>
</comment>
<proteinExistence type="predicted"/>
<evidence type="ECO:0000313" key="1">
    <source>
        <dbReference type="EMBL" id="KAG2314911.1"/>
    </source>
</evidence>
<dbReference type="Proteomes" id="UP000886595">
    <property type="component" value="Unassembled WGS sequence"/>
</dbReference>
<accession>A0A8X7VP01</accession>
<protein>
    <submittedName>
        <fullName evidence="1">Uncharacterized protein</fullName>
    </submittedName>
</protein>
<keyword evidence="2" id="KW-1185">Reference proteome</keyword>
<evidence type="ECO:0000313" key="2">
    <source>
        <dbReference type="Proteomes" id="UP000886595"/>
    </source>
</evidence>
<sequence>MKVSSFDLSKEPMSGKRMKSSSVEIKWKPVTYLFQAQDNLFTKVKFELCEDDRWIRSHSDLCMVLLLVHHEEKLSVCVKDVEEWVLLILSKSWRFKFKSKSEDRDVTVISTSYSFLGSLVLTALQTDHEAVKCVKGR</sequence>
<gene>
    <name evidence="1" type="ORF">Bca52824_018033</name>
</gene>
<dbReference type="AlphaFoldDB" id="A0A8X7VP01"/>